<feature type="compositionally biased region" description="Pro residues" evidence="3">
    <location>
        <begin position="194"/>
        <end position="205"/>
    </location>
</feature>
<comment type="caution">
    <text evidence="4">The sequence shown here is derived from an EMBL/GenBank/DDBJ whole genome shotgun (WGS) entry which is preliminary data.</text>
</comment>
<sequence>MSIELDSKAAGMSRGGSSSGLALEDLNECSPCSSSSSASASPSPSPSSSSSIGRNSDVSSDGEDCGENEAESSYKGPLDMMEALEEVLPIRRGISNFYNGKSKSFTSLTEASSSSNIKDIAKAENAYTRKRRNLLAFNHVWEKNRNFPLKSHGGGISKRPLSSSRSTLAFAVAMSSSSSESISNSSEDSIARSPPLPSSPLPPRHPQSKSTKNCVLSSSPPQQNSSAWRSFSMVDLQQCATSATTTTSTNQLWTKPVIPN</sequence>
<keyword evidence="5" id="KW-1185">Reference proteome</keyword>
<dbReference type="Proteomes" id="UP001459277">
    <property type="component" value="Unassembled WGS sequence"/>
</dbReference>
<evidence type="ECO:0000256" key="1">
    <source>
        <dbReference type="ARBA" id="ARBA00004123"/>
    </source>
</evidence>
<dbReference type="InterPro" id="IPR051992">
    <property type="entry name" value="OxStress_Response_Reg"/>
</dbReference>
<organism evidence="4 5">
    <name type="scientific">Lithocarpus litseifolius</name>
    <dbReference type="NCBI Taxonomy" id="425828"/>
    <lineage>
        <taxon>Eukaryota</taxon>
        <taxon>Viridiplantae</taxon>
        <taxon>Streptophyta</taxon>
        <taxon>Embryophyta</taxon>
        <taxon>Tracheophyta</taxon>
        <taxon>Spermatophyta</taxon>
        <taxon>Magnoliopsida</taxon>
        <taxon>eudicotyledons</taxon>
        <taxon>Gunneridae</taxon>
        <taxon>Pentapetalae</taxon>
        <taxon>rosids</taxon>
        <taxon>fabids</taxon>
        <taxon>Fagales</taxon>
        <taxon>Fagaceae</taxon>
        <taxon>Lithocarpus</taxon>
    </lineage>
</organism>
<feature type="compositionally biased region" description="Low complexity" evidence="3">
    <location>
        <begin position="29"/>
        <end position="51"/>
    </location>
</feature>
<feature type="compositionally biased region" description="Low complexity" evidence="3">
    <location>
        <begin position="179"/>
        <end position="188"/>
    </location>
</feature>
<name>A0AAW2E4R0_9ROSI</name>
<dbReference type="PANTHER" id="PTHR33172:SF37">
    <property type="entry name" value="PROTEIN OXIDATIVE STRESS 3 LIKE 1"/>
    <property type="match status" value="1"/>
</dbReference>
<dbReference type="GO" id="GO:0005634">
    <property type="term" value="C:nucleus"/>
    <property type="evidence" value="ECO:0007669"/>
    <property type="project" value="UniProtKB-SubCell"/>
</dbReference>
<keyword evidence="2" id="KW-0539">Nucleus</keyword>
<evidence type="ECO:0000313" key="4">
    <source>
        <dbReference type="EMBL" id="KAL0016644.1"/>
    </source>
</evidence>
<feature type="region of interest" description="Disordered" evidence="3">
    <location>
        <begin position="179"/>
        <end position="227"/>
    </location>
</feature>
<dbReference type="GO" id="GO:0006950">
    <property type="term" value="P:response to stress"/>
    <property type="evidence" value="ECO:0007669"/>
    <property type="project" value="UniProtKB-ARBA"/>
</dbReference>
<dbReference type="EMBL" id="JAZDWU010000001">
    <property type="protein sequence ID" value="KAL0016644.1"/>
    <property type="molecule type" value="Genomic_DNA"/>
</dbReference>
<evidence type="ECO:0000313" key="5">
    <source>
        <dbReference type="Proteomes" id="UP001459277"/>
    </source>
</evidence>
<comment type="subcellular location">
    <subcellularLocation>
        <location evidence="1">Nucleus</location>
    </subcellularLocation>
</comment>
<feature type="compositionally biased region" description="Polar residues" evidence="3">
    <location>
        <begin position="208"/>
        <end position="227"/>
    </location>
</feature>
<proteinExistence type="predicted"/>
<accession>A0AAW2E4R0</accession>
<dbReference type="PANTHER" id="PTHR33172">
    <property type="entry name" value="OS08G0516900 PROTEIN"/>
    <property type="match status" value="1"/>
</dbReference>
<protein>
    <submittedName>
        <fullName evidence="4">Uncharacterized protein</fullName>
    </submittedName>
</protein>
<evidence type="ECO:0000256" key="2">
    <source>
        <dbReference type="ARBA" id="ARBA00023242"/>
    </source>
</evidence>
<evidence type="ECO:0000256" key="3">
    <source>
        <dbReference type="SAM" id="MobiDB-lite"/>
    </source>
</evidence>
<reference evidence="4 5" key="1">
    <citation type="submission" date="2024-01" db="EMBL/GenBank/DDBJ databases">
        <title>A telomere-to-telomere, gap-free genome of sweet tea (Lithocarpus litseifolius).</title>
        <authorList>
            <person name="Zhou J."/>
        </authorList>
    </citation>
    <scope>NUCLEOTIDE SEQUENCE [LARGE SCALE GENOMIC DNA]</scope>
    <source>
        <strain evidence="4">Zhou-2022a</strain>
        <tissue evidence="4">Leaf</tissue>
    </source>
</reference>
<feature type="compositionally biased region" description="Acidic residues" evidence="3">
    <location>
        <begin position="60"/>
        <end position="70"/>
    </location>
</feature>
<dbReference type="AlphaFoldDB" id="A0AAW2E4R0"/>
<feature type="region of interest" description="Disordered" evidence="3">
    <location>
        <begin position="1"/>
        <end position="78"/>
    </location>
</feature>
<gene>
    <name evidence="4" type="ORF">SO802_003713</name>
</gene>